<protein>
    <recommendedName>
        <fullName evidence="1">CinA-like protein</fullName>
    </recommendedName>
</protein>
<proteinExistence type="inferred from homology"/>
<name>R4YUV7_OLEAN</name>
<gene>
    <name evidence="3" type="primary">cinA</name>
    <name evidence="3" type="ORF">OLEAN_C29430</name>
</gene>
<dbReference type="Pfam" id="PF00994">
    <property type="entry name" value="MoCF_biosynth"/>
    <property type="match status" value="1"/>
</dbReference>
<dbReference type="AlphaFoldDB" id="R4YUV7"/>
<dbReference type="Proteomes" id="UP000032749">
    <property type="component" value="Chromosome"/>
</dbReference>
<evidence type="ECO:0000256" key="1">
    <source>
        <dbReference type="HAMAP-Rule" id="MF_00226"/>
    </source>
</evidence>
<dbReference type="PATRIC" id="fig|698738.3.peg.3057"/>
<dbReference type="InterPro" id="IPR050101">
    <property type="entry name" value="CinA"/>
</dbReference>
<dbReference type="PANTHER" id="PTHR13939:SF0">
    <property type="entry name" value="NMN AMIDOHYDROLASE-LIKE PROTEIN YFAY"/>
    <property type="match status" value="1"/>
</dbReference>
<accession>R4YUV7</accession>
<evidence type="ECO:0000313" key="4">
    <source>
        <dbReference type="Proteomes" id="UP000032749"/>
    </source>
</evidence>
<evidence type="ECO:0000259" key="2">
    <source>
        <dbReference type="SMART" id="SM00852"/>
    </source>
</evidence>
<dbReference type="KEGG" id="oai:OLEAN_C29430"/>
<evidence type="ECO:0000313" key="3">
    <source>
        <dbReference type="EMBL" id="CCK77119.1"/>
    </source>
</evidence>
<dbReference type="HAMAP" id="MF_00226_B">
    <property type="entry name" value="CinA_B"/>
    <property type="match status" value="1"/>
</dbReference>
<dbReference type="SUPFAM" id="SSF142433">
    <property type="entry name" value="CinA-like"/>
    <property type="match status" value="1"/>
</dbReference>
<sequence length="469" mass="50936">MTRESQRQAPAASQPALNIQFLLTGTELMVGDIVDTNSVMLAQSLKDQGAELTRKVTLGDDFKGIVAEIEHMSLQADVLIINGGLGPTEDDLTAEAIAQVIGQPLEENSEALIHLEAWCKKRGFQLEGANRKQVVLPKGISLVANRMGSAVGFSAHHNNCLIICTPGVPSELKVMWAEEILPLLKSQLPIIDKVKTIKFHVFGIGESAIQNLFDRQLANWPKEIEVGYRAASPLVELKFTTRSEQAELLLPQWQAKVEQLLGAHILRFLGDWAVEEKIKGSVKGIIKDSIKGLTEGPEQPASVAKCLVELLARNKQTMTAAESCTGGLIASNITRIPGSSQVFEAGYVTYSNRIKSQLLNVKEQTLLDHGAVSESVVIEMAQGALAASSADWAVAVSGIAGPDGGSEEKPLGTVWLCWGKAGHLKTKCLVYPSTRINFQRFIANVGLDLIRREILEAKDEPSYFSRNAK</sequence>
<dbReference type="InterPro" id="IPR008136">
    <property type="entry name" value="CinA_C"/>
</dbReference>
<dbReference type="HOGENOM" id="CLU_030805_9_2_6"/>
<dbReference type="Gene3D" id="3.30.70.2860">
    <property type="match status" value="1"/>
</dbReference>
<dbReference type="NCBIfam" id="TIGR00177">
    <property type="entry name" value="molyb_syn"/>
    <property type="match status" value="1"/>
</dbReference>
<dbReference type="Gene3D" id="3.90.950.20">
    <property type="entry name" value="CinA-like"/>
    <property type="match status" value="1"/>
</dbReference>
<dbReference type="EMBL" id="FO203512">
    <property type="protein sequence ID" value="CCK77119.1"/>
    <property type="molecule type" value="Genomic_DNA"/>
</dbReference>
<organism evidence="3 4">
    <name type="scientific">Oleispira antarctica RB-8</name>
    <dbReference type="NCBI Taxonomy" id="698738"/>
    <lineage>
        <taxon>Bacteria</taxon>
        <taxon>Pseudomonadati</taxon>
        <taxon>Pseudomonadota</taxon>
        <taxon>Gammaproteobacteria</taxon>
        <taxon>Oceanospirillales</taxon>
        <taxon>Oceanospirillaceae</taxon>
        <taxon>Oleispira</taxon>
    </lineage>
</organism>
<dbReference type="InterPro" id="IPR001453">
    <property type="entry name" value="MoaB/Mog_dom"/>
</dbReference>
<dbReference type="InterPro" id="IPR008135">
    <property type="entry name" value="Competence-induced_CinA"/>
</dbReference>
<reference evidence="3 4" key="1">
    <citation type="journal article" date="2013" name="Nat. Commun.">
        <title>Genome sequence and functional genomic analysis of the oil-degrading bacterium Oleispira antarctica.</title>
        <authorList>
            <person name="Kube M."/>
            <person name="Chernikova T.N."/>
            <person name="Al-Ramahi Y."/>
            <person name="Beloqui A."/>
            <person name="Lopez-Cortez N."/>
            <person name="Guazzaroni M.E."/>
            <person name="Heipieper H.J."/>
            <person name="Klages S."/>
            <person name="Kotsyurbenko O.R."/>
            <person name="Langer I."/>
            <person name="Nechitaylo T.Y."/>
            <person name="Lunsdorf H."/>
            <person name="Fernandez M."/>
            <person name="Juarez S."/>
            <person name="Ciordia S."/>
            <person name="Singer A."/>
            <person name="Kagan O."/>
            <person name="Egorova O."/>
            <person name="Petit P.A."/>
            <person name="Stogios P."/>
            <person name="Kim Y."/>
            <person name="Tchigvintsev A."/>
            <person name="Flick R."/>
            <person name="Denaro R."/>
            <person name="Genovese M."/>
            <person name="Albar J.P."/>
            <person name="Reva O.N."/>
            <person name="Martinez-Gomariz M."/>
            <person name="Tran H."/>
            <person name="Ferrer M."/>
            <person name="Savchenko A."/>
            <person name="Yakunin A.F."/>
            <person name="Yakimov M.M."/>
            <person name="Golyshina O.V."/>
            <person name="Reinhardt R."/>
            <person name="Golyshin P.N."/>
        </authorList>
    </citation>
    <scope>NUCLEOTIDE SEQUENCE [LARGE SCALE GENOMIC DNA]</scope>
</reference>
<dbReference type="OrthoDB" id="9801454at2"/>
<dbReference type="Pfam" id="PF02464">
    <property type="entry name" value="CinA"/>
    <property type="match status" value="1"/>
</dbReference>
<feature type="domain" description="MoaB/Mog" evidence="2">
    <location>
        <begin position="20"/>
        <end position="187"/>
    </location>
</feature>
<dbReference type="STRING" id="698738.OLEAN_C29430"/>
<dbReference type="PANTHER" id="PTHR13939">
    <property type="entry name" value="NICOTINAMIDE-NUCLEOTIDE AMIDOHYDROLASE PNCC"/>
    <property type="match status" value="1"/>
</dbReference>
<dbReference type="SMART" id="SM00852">
    <property type="entry name" value="MoCF_biosynth"/>
    <property type="match status" value="1"/>
</dbReference>
<dbReference type="CDD" id="cd00885">
    <property type="entry name" value="cinA"/>
    <property type="match status" value="1"/>
</dbReference>
<dbReference type="InterPro" id="IPR036425">
    <property type="entry name" value="MoaB/Mog-like_dom_sf"/>
</dbReference>
<keyword evidence="4" id="KW-1185">Reference proteome</keyword>
<dbReference type="NCBIfam" id="TIGR00199">
    <property type="entry name" value="PncC_domain"/>
    <property type="match status" value="1"/>
</dbReference>
<dbReference type="Gene3D" id="3.40.980.10">
    <property type="entry name" value="MoaB/Mog-like domain"/>
    <property type="match status" value="1"/>
</dbReference>
<comment type="similarity">
    <text evidence="1">Belongs to the CinA family.</text>
</comment>
<dbReference type="SUPFAM" id="SSF53218">
    <property type="entry name" value="Molybdenum cofactor biosynthesis proteins"/>
    <property type="match status" value="1"/>
</dbReference>
<dbReference type="InterPro" id="IPR036653">
    <property type="entry name" value="CinA-like_C"/>
</dbReference>